<evidence type="ECO:0000256" key="1">
    <source>
        <dbReference type="ARBA" id="ARBA00007957"/>
    </source>
</evidence>
<dbReference type="OrthoDB" id="8659436at2"/>
<dbReference type="InterPro" id="IPR036390">
    <property type="entry name" value="WH_DNA-bd_sf"/>
</dbReference>
<evidence type="ECO:0000256" key="4">
    <source>
        <dbReference type="ARBA" id="ARBA00023015"/>
    </source>
</evidence>
<feature type="binding site" evidence="7">
    <location>
        <position position="81"/>
    </location>
    <ligand>
        <name>Zn(2+)</name>
        <dbReference type="ChEBI" id="CHEBI:29105"/>
    </ligand>
</feature>
<dbReference type="Gene3D" id="3.30.1490.190">
    <property type="match status" value="1"/>
</dbReference>
<dbReference type="GO" id="GO:0000976">
    <property type="term" value="F:transcription cis-regulatory region binding"/>
    <property type="evidence" value="ECO:0007669"/>
    <property type="project" value="TreeGrafter"/>
</dbReference>
<comment type="similarity">
    <text evidence="1">Belongs to the Fur family.</text>
</comment>
<feature type="binding site" evidence="7">
    <location>
        <position position="84"/>
    </location>
    <ligand>
        <name>Zn(2+)</name>
        <dbReference type="ChEBI" id="CHEBI:29105"/>
    </ligand>
</feature>
<keyword evidence="4" id="KW-0805">Transcription regulation</keyword>
<accession>G5GI00</accession>
<name>G5GI00_9FIRM</name>
<keyword evidence="6" id="KW-0804">Transcription</keyword>
<keyword evidence="10" id="KW-1185">Reference proteome</keyword>
<dbReference type="Pfam" id="PF01475">
    <property type="entry name" value="FUR"/>
    <property type="match status" value="1"/>
</dbReference>
<dbReference type="GO" id="GO:0045892">
    <property type="term" value="P:negative regulation of DNA-templated transcription"/>
    <property type="evidence" value="ECO:0007669"/>
    <property type="project" value="TreeGrafter"/>
</dbReference>
<dbReference type="eggNOG" id="COG0735">
    <property type="taxonomic scope" value="Bacteria"/>
</dbReference>
<evidence type="ECO:0000256" key="3">
    <source>
        <dbReference type="ARBA" id="ARBA00022833"/>
    </source>
</evidence>
<evidence type="ECO:0000256" key="2">
    <source>
        <dbReference type="ARBA" id="ARBA00022491"/>
    </source>
</evidence>
<dbReference type="PANTHER" id="PTHR33202">
    <property type="entry name" value="ZINC UPTAKE REGULATION PROTEIN"/>
    <property type="match status" value="1"/>
</dbReference>
<gene>
    <name evidence="9" type="ORF">HMPREF9333_01190</name>
</gene>
<feature type="binding site" evidence="8">
    <location>
        <position position="77"/>
    </location>
    <ligand>
        <name>Fe cation</name>
        <dbReference type="ChEBI" id="CHEBI:24875"/>
    </ligand>
</feature>
<proteinExistence type="inferred from homology"/>
<dbReference type="SUPFAM" id="SSF46785">
    <property type="entry name" value="Winged helix' DNA-binding domain"/>
    <property type="match status" value="1"/>
</dbReference>
<dbReference type="Gene3D" id="1.10.10.10">
    <property type="entry name" value="Winged helix-like DNA-binding domain superfamily/Winged helix DNA-binding domain"/>
    <property type="match status" value="1"/>
</dbReference>
<dbReference type="STRING" id="679200.HMPREF9333_01190"/>
<feature type="binding site" evidence="7">
    <location>
        <position position="121"/>
    </location>
    <ligand>
        <name>Zn(2+)</name>
        <dbReference type="ChEBI" id="CHEBI:29105"/>
    </ligand>
</feature>
<dbReference type="EMBL" id="ACZL01000021">
    <property type="protein sequence ID" value="EHI55475.1"/>
    <property type="molecule type" value="Genomic_DNA"/>
</dbReference>
<keyword evidence="2" id="KW-0678">Repressor</keyword>
<dbReference type="AlphaFoldDB" id="G5GI00"/>
<evidence type="ECO:0000313" key="10">
    <source>
        <dbReference type="Proteomes" id="UP000003011"/>
    </source>
</evidence>
<dbReference type="PANTHER" id="PTHR33202:SF7">
    <property type="entry name" value="FERRIC UPTAKE REGULATION PROTEIN"/>
    <property type="match status" value="1"/>
</dbReference>
<feature type="binding site" evidence="7">
    <location>
        <position position="124"/>
    </location>
    <ligand>
        <name>Zn(2+)</name>
        <dbReference type="ChEBI" id="CHEBI:29105"/>
    </ligand>
</feature>
<organism evidence="9 10">
    <name type="scientific">Johnsonella ignava ATCC 51276</name>
    <dbReference type="NCBI Taxonomy" id="679200"/>
    <lineage>
        <taxon>Bacteria</taxon>
        <taxon>Bacillati</taxon>
        <taxon>Bacillota</taxon>
        <taxon>Clostridia</taxon>
        <taxon>Lachnospirales</taxon>
        <taxon>Lachnospiraceae</taxon>
        <taxon>Johnsonella</taxon>
    </lineage>
</organism>
<keyword evidence="5" id="KW-0238">DNA-binding</keyword>
<dbReference type="RefSeq" id="WP_005540639.1">
    <property type="nucleotide sequence ID" value="NZ_JH378832.1"/>
</dbReference>
<evidence type="ECO:0000313" key="9">
    <source>
        <dbReference type="EMBL" id="EHI55475.1"/>
    </source>
</evidence>
<keyword evidence="7" id="KW-0479">Metal-binding</keyword>
<sequence length="127" mass="14655">MKLKYSRQREAIIECLKNRHDHPTADALFQALRLNNPRISLGTVYRNLGLLTELGKINRISCGDGIERYDYITDKHDHFVCRKCGKIIDLEPKLKGDIKHHAVHTDIGRVDSHALIFYGQCRECLDI</sequence>
<evidence type="ECO:0000256" key="8">
    <source>
        <dbReference type="PIRSR" id="PIRSR602481-2"/>
    </source>
</evidence>
<comment type="cofactor">
    <cofactor evidence="7">
        <name>Zn(2+)</name>
        <dbReference type="ChEBI" id="CHEBI:29105"/>
    </cofactor>
    <text evidence="7">Binds 1 zinc ion per subunit.</text>
</comment>
<dbReference type="PATRIC" id="fig|679200.3.peg.1268"/>
<comment type="caution">
    <text evidence="9">The sequence shown here is derived from an EMBL/GenBank/DDBJ whole genome shotgun (WGS) entry which is preliminary data.</text>
</comment>
<evidence type="ECO:0000256" key="7">
    <source>
        <dbReference type="PIRSR" id="PIRSR602481-1"/>
    </source>
</evidence>
<keyword evidence="8" id="KW-0408">Iron</keyword>
<dbReference type="Proteomes" id="UP000003011">
    <property type="component" value="Unassembled WGS sequence"/>
</dbReference>
<dbReference type="GO" id="GO:0008270">
    <property type="term" value="F:zinc ion binding"/>
    <property type="evidence" value="ECO:0007669"/>
    <property type="project" value="TreeGrafter"/>
</dbReference>
<dbReference type="InterPro" id="IPR002481">
    <property type="entry name" value="FUR"/>
</dbReference>
<evidence type="ECO:0008006" key="11">
    <source>
        <dbReference type="Google" id="ProtNLM"/>
    </source>
</evidence>
<protein>
    <recommendedName>
        <fullName evidence="11">Transcriptional repressor</fullName>
    </recommendedName>
</protein>
<reference evidence="9 10" key="1">
    <citation type="submission" date="2011-08" db="EMBL/GenBank/DDBJ databases">
        <title>The Genome Sequence of Johnsonella ignava ATCC 51276.</title>
        <authorList>
            <consortium name="The Broad Institute Genome Sequencing Platform"/>
            <person name="Earl A."/>
            <person name="Ward D."/>
            <person name="Feldgarden M."/>
            <person name="Gevers D."/>
            <person name="Izard J."/>
            <person name="Blanton J.M."/>
            <person name="Baranova O.V."/>
            <person name="Dewhirst F.E."/>
            <person name="Young S.K."/>
            <person name="Zeng Q."/>
            <person name="Gargeya S."/>
            <person name="Fitzgerald M."/>
            <person name="Haas B."/>
            <person name="Abouelleil A."/>
            <person name="Alvarado L."/>
            <person name="Arachchi H.M."/>
            <person name="Berlin A."/>
            <person name="Brown A."/>
            <person name="Chapman S.B."/>
            <person name="Chen Z."/>
            <person name="Dunbar C."/>
            <person name="Freedman E."/>
            <person name="Gearin G."/>
            <person name="Gellesch M."/>
            <person name="Goldberg J."/>
            <person name="Griggs A."/>
            <person name="Gujja S."/>
            <person name="Heiman D."/>
            <person name="Howarth C."/>
            <person name="Larson L."/>
            <person name="Lui A."/>
            <person name="MacDonald P.J.P."/>
            <person name="Montmayeur A."/>
            <person name="Murphy C."/>
            <person name="Neiman D."/>
            <person name="Pearson M."/>
            <person name="Priest M."/>
            <person name="Roberts A."/>
            <person name="Saif S."/>
            <person name="Shea T."/>
            <person name="Shenoy N."/>
            <person name="Sisk P."/>
            <person name="Stolte C."/>
            <person name="Sykes S."/>
            <person name="Wortman J."/>
            <person name="Nusbaum C."/>
            <person name="Birren B."/>
        </authorList>
    </citation>
    <scope>NUCLEOTIDE SEQUENCE [LARGE SCALE GENOMIC DNA]</scope>
    <source>
        <strain evidence="9 10">ATCC 51276</strain>
    </source>
</reference>
<evidence type="ECO:0000256" key="6">
    <source>
        <dbReference type="ARBA" id="ARBA00023163"/>
    </source>
</evidence>
<comment type="cofactor">
    <cofactor evidence="8">
        <name>Mn(2+)</name>
        <dbReference type="ChEBI" id="CHEBI:29035"/>
    </cofactor>
    <cofactor evidence="8">
        <name>Fe(2+)</name>
        <dbReference type="ChEBI" id="CHEBI:29033"/>
    </cofactor>
    <text evidence="8">Binds 1 Mn(2+) or Fe(2+) ion per subunit.</text>
</comment>
<dbReference type="CDD" id="cd07153">
    <property type="entry name" value="Fur_like"/>
    <property type="match status" value="1"/>
</dbReference>
<dbReference type="GO" id="GO:1900376">
    <property type="term" value="P:regulation of secondary metabolite biosynthetic process"/>
    <property type="evidence" value="ECO:0007669"/>
    <property type="project" value="TreeGrafter"/>
</dbReference>
<dbReference type="HOGENOM" id="CLU_096072_4_2_9"/>
<feature type="binding site" evidence="8">
    <location>
        <position position="113"/>
    </location>
    <ligand>
        <name>Fe cation</name>
        <dbReference type="ChEBI" id="CHEBI:24875"/>
    </ligand>
</feature>
<dbReference type="InterPro" id="IPR043135">
    <property type="entry name" value="Fur_C"/>
</dbReference>
<keyword evidence="3 7" id="KW-0862">Zinc</keyword>
<dbReference type="InterPro" id="IPR036388">
    <property type="entry name" value="WH-like_DNA-bd_sf"/>
</dbReference>
<evidence type="ECO:0000256" key="5">
    <source>
        <dbReference type="ARBA" id="ARBA00023125"/>
    </source>
</evidence>
<dbReference type="GO" id="GO:0003700">
    <property type="term" value="F:DNA-binding transcription factor activity"/>
    <property type="evidence" value="ECO:0007669"/>
    <property type="project" value="InterPro"/>
</dbReference>